<dbReference type="GO" id="GO:0005576">
    <property type="term" value="C:extracellular region"/>
    <property type="evidence" value="ECO:0007669"/>
    <property type="project" value="InterPro"/>
</dbReference>
<dbReference type="AlphaFoldDB" id="A0A8S2L7G3"/>
<comment type="caution">
    <text evidence="8">The sequence shown here is derived from an EMBL/GenBank/DDBJ whole genome shotgun (WGS) entry which is preliminary data.</text>
</comment>
<dbReference type="PANTHER" id="PTHR24368:SF210">
    <property type="entry name" value="SURFACE ANTIGEN BSPA-LIKE"/>
    <property type="match status" value="1"/>
</dbReference>
<dbReference type="EMBL" id="CAJOBA010015324">
    <property type="protein sequence ID" value="CAF3887025.1"/>
    <property type="molecule type" value="Genomic_DNA"/>
</dbReference>
<evidence type="ECO:0000256" key="1">
    <source>
        <dbReference type="ARBA" id="ARBA00004479"/>
    </source>
</evidence>
<dbReference type="InterPro" id="IPR036508">
    <property type="entry name" value="Chitin-bd_dom_sf"/>
</dbReference>
<keyword evidence="5" id="KW-0325">Glycoprotein</keyword>
<dbReference type="Proteomes" id="UP000682733">
    <property type="component" value="Unassembled WGS sequence"/>
</dbReference>
<dbReference type="InterPro" id="IPR002557">
    <property type="entry name" value="Chitin-bd_dom"/>
</dbReference>
<keyword evidence="3" id="KW-1133">Transmembrane helix</keyword>
<comment type="subcellular location">
    <subcellularLocation>
        <location evidence="1">Membrane</location>
        <topology evidence="1">Single-pass type I membrane protein</topology>
    </subcellularLocation>
</comment>
<evidence type="ECO:0000256" key="2">
    <source>
        <dbReference type="ARBA" id="ARBA00022692"/>
    </source>
</evidence>
<evidence type="ECO:0000313" key="9">
    <source>
        <dbReference type="Proteomes" id="UP000682733"/>
    </source>
</evidence>
<dbReference type="Gene3D" id="2.170.140.10">
    <property type="entry name" value="Chitin binding domain"/>
    <property type="match status" value="1"/>
</dbReference>
<dbReference type="Proteomes" id="UP000677228">
    <property type="component" value="Unassembled WGS sequence"/>
</dbReference>
<dbReference type="SUPFAM" id="SSF57625">
    <property type="entry name" value="Invertebrate chitin-binding proteins"/>
    <property type="match status" value="1"/>
</dbReference>
<dbReference type="InterPro" id="IPR032675">
    <property type="entry name" value="LRR_dom_sf"/>
</dbReference>
<gene>
    <name evidence="7" type="ORF">OVA965_LOCUS19973</name>
    <name evidence="8" type="ORF">TMI583_LOCUS20213</name>
</gene>
<reference evidence="8" key="1">
    <citation type="submission" date="2021-02" db="EMBL/GenBank/DDBJ databases">
        <authorList>
            <person name="Nowell W R."/>
        </authorList>
    </citation>
    <scope>NUCLEOTIDE SEQUENCE</scope>
</reference>
<organism evidence="8 9">
    <name type="scientific">Didymodactylos carnosus</name>
    <dbReference type="NCBI Taxonomy" id="1234261"/>
    <lineage>
        <taxon>Eukaryota</taxon>
        <taxon>Metazoa</taxon>
        <taxon>Spiralia</taxon>
        <taxon>Gnathifera</taxon>
        <taxon>Rotifera</taxon>
        <taxon>Eurotatoria</taxon>
        <taxon>Bdelloidea</taxon>
        <taxon>Philodinida</taxon>
        <taxon>Philodinidae</taxon>
        <taxon>Didymodactylos</taxon>
    </lineage>
</organism>
<evidence type="ECO:0000313" key="7">
    <source>
        <dbReference type="EMBL" id="CAF1116428.1"/>
    </source>
</evidence>
<evidence type="ECO:0000313" key="8">
    <source>
        <dbReference type="EMBL" id="CAF3887025.1"/>
    </source>
</evidence>
<dbReference type="Pfam" id="PF01607">
    <property type="entry name" value="CBM_14"/>
    <property type="match status" value="1"/>
</dbReference>
<dbReference type="SMART" id="SM00494">
    <property type="entry name" value="ChtBD2"/>
    <property type="match status" value="1"/>
</dbReference>
<dbReference type="PROSITE" id="PS51450">
    <property type="entry name" value="LRR"/>
    <property type="match status" value="1"/>
</dbReference>
<evidence type="ECO:0000256" key="5">
    <source>
        <dbReference type="ARBA" id="ARBA00023180"/>
    </source>
</evidence>
<keyword evidence="4" id="KW-0472">Membrane</keyword>
<dbReference type="GO" id="GO:0016020">
    <property type="term" value="C:membrane"/>
    <property type="evidence" value="ECO:0007669"/>
    <property type="project" value="UniProtKB-SubCell"/>
</dbReference>
<dbReference type="InterPro" id="IPR001611">
    <property type="entry name" value="Leu-rich_rpt"/>
</dbReference>
<dbReference type="SUPFAM" id="SSF52058">
    <property type="entry name" value="L domain-like"/>
    <property type="match status" value="2"/>
</dbReference>
<accession>A0A8S2L7G3</accession>
<feature type="domain" description="Chitin-binding type-2" evidence="6">
    <location>
        <begin position="745"/>
        <end position="803"/>
    </location>
</feature>
<protein>
    <recommendedName>
        <fullName evidence="6">Chitin-binding type-2 domain-containing protein</fullName>
    </recommendedName>
</protein>
<keyword evidence="2" id="KW-0812">Transmembrane</keyword>
<dbReference type="PANTHER" id="PTHR24368">
    <property type="entry name" value="AMPHOTERIN-INDUCED PROTEIN"/>
    <property type="match status" value="1"/>
</dbReference>
<evidence type="ECO:0000259" key="6">
    <source>
        <dbReference type="PROSITE" id="PS50940"/>
    </source>
</evidence>
<dbReference type="PROSITE" id="PS50940">
    <property type="entry name" value="CHIT_BIND_II"/>
    <property type="match status" value="1"/>
</dbReference>
<dbReference type="GO" id="GO:0008061">
    <property type="term" value="F:chitin binding"/>
    <property type="evidence" value="ECO:0007669"/>
    <property type="project" value="InterPro"/>
</dbReference>
<dbReference type="InterPro" id="IPR031283">
    <property type="entry name" value="AMIGO"/>
</dbReference>
<evidence type="ECO:0000256" key="4">
    <source>
        <dbReference type="ARBA" id="ARBA00023136"/>
    </source>
</evidence>
<dbReference type="EMBL" id="CAJNOK010010462">
    <property type="protein sequence ID" value="CAF1116428.1"/>
    <property type="molecule type" value="Genomic_DNA"/>
</dbReference>
<proteinExistence type="predicted"/>
<dbReference type="Gene3D" id="3.80.10.10">
    <property type="entry name" value="Ribonuclease Inhibitor"/>
    <property type="match status" value="3"/>
</dbReference>
<evidence type="ECO:0000256" key="3">
    <source>
        <dbReference type="ARBA" id="ARBA00022989"/>
    </source>
</evidence>
<name>A0A8S2L7G3_9BILA</name>
<sequence length="967" mass="111476">MSVQLSLSCHKRKRYKLYWLFSNIIITIVVFGDENVNNDRTTLKKTNKLRDNRRYVKLPASITYSTDFIHRIYTSTPTQQSTVKDNRIISVPNATNSIISTSSSIEESSSRQTDSILITDEPVRVMIDIHKKNKEVKKLVITTENLTISTKTVASATTKNIIRPQTVSSQTKKINSVIMNHTTTTVLPTHGSKHVVQISAFNKSNHISCKQGEFYIPGANSNPSLKVTCTCRTIRIKNTRKIFPCHSCNCTNVERFDLLPFSTSVVDLRLYNSSFTDLSTIRKAKSRYNHNAYINLELLEIHQSNIKELTYNDIEPLINLKTLIIRNASTFKSFTNNTFNRSIHLETIIVEDTGLYTFHENLIRFKQKIKLLKLNGNRLQCHCDLNWLKKGLSDYQSFMIDVDQCYFRGLPFSLHIIELCDGKCTRTTVCDPNDTCFEIKIGHLNWHSCSKQQQILESDCSKSRHMTLPNTCSCHQSDIRIAPLNKVCRCNYLASLSDIPDSYASQIIDLHLTDPSIINLNDNNLCRFKLLHKLQIDSGRIKSIDSQSFRHNPLLIYLQIKNNQNKLILKHDSFNNSYLEQIHIEKSHLINIPNNTFSVLRKYLKELNLNGNNISKISLINLEQLKKVNLANNDLSLLTIGDFIGLKSLNIVDITDNKIPCSCGSIWLQQWSRLQPNISKLLNLSSTTTINGATCTMGTNLKLDFKYPYYDICNPCLNYKCPTNQYRCVNISGTYSCVYQSINEKYDCNQRINRSYPVSTHCDRFFLCNDDSSDAKLLTCPSPLLFNNNSQRCVFSSKSTCNTIVSKQGDESNSHYSCPLQASSIIPEEHFNTRLNFIWADIENQSDEHYGRFQTMAEFIETIGFYRHDRHECQGYHRCHYNKFNGLLEYSDFYRCSPGKFFDNHYDTCRNYDDGVILSIPDQYQSCRCNYVMQQIRQNDAYYQMYGTMPQLEQDEPDPCSYYKSFV</sequence>